<dbReference type="InterPro" id="IPR001647">
    <property type="entry name" value="HTH_TetR"/>
</dbReference>
<evidence type="ECO:0000256" key="4">
    <source>
        <dbReference type="PROSITE-ProRule" id="PRU00335"/>
    </source>
</evidence>
<feature type="region of interest" description="Disordered" evidence="5">
    <location>
        <begin position="179"/>
        <end position="205"/>
    </location>
</feature>
<gene>
    <name evidence="7" type="ORF">AGRA3207_005152</name>
</gene>
<evidence type="ECO:0000256" key="3">
    <source>
        <dbReference type="ARBA" id="ARBA00023163"/>
    </source>
</evidence>
<dbReference type="InterPro" id="IPR036271">
    <property type="entry name" value="Tet_transcr_reg_TetR-rel_C_sf"/>
</dbReference>
<dbReference type="InterPro" id="IPR041678">
    <property type="entry name" value="TetR_C_16"/>
</dbReference>
<sequence>MGPVSRAEQRRRTEERILVAARTLFAEHGYDRTTIRAIAAEADTDPGLVMRYFGSKERLFARVAVVDRPEPLGGSPEQVAETLLAALDAKLAAEPVGALAALRSMFTHPEAAREVREAMLAEQRQAEAATPGEDAALRTALIGALTLGTVIGRYMLDLDGLRDASPEQITALLRQPFHAIVHGPPNPDPHGAQGETDARPTPERG</sequence>
<dbReference type="SUPFAM" id="SSF46689">
    <property type="entry name" value="Homeodomain-like"/>
    <property type="match status" value="1"/>
</dbReference>
<dbReference type="Pfam" id="PF17920">
    <property type="entry name" value="TetR_C_16"/>
    <property type="match status" value="1"/>
</dbReference>
<evidence type="ECO:0000256" key="5">
    <source>
        <dbReference type="SAM" id="MobiDB-lite"/>
    </source>
</evidence>
<feature type="domain" description="HTH tetR-type" evidence="6">
    <location>
        <begin position="11"/>
        <end position="71"/>
    </location>
</feature>
<dbReference type="InterPro" id="IPR009057">
    <property type="entry name" value="Homeodomain-like_sf"/>
</dbReference>
<protein>
    <submittedName>
        <fullName evidence="7">TetR/AcrR family transcriptional regulator</fullName>
    </submittedName>
</protein>
<dbReference type="PRINTS" id="PR00455">
    <property type="entry name" value="HTHTETR"/>
</dbReference>
<dbReference type="RefSeq" id="WP_231329609.1">
    <property type="nucleotide sequence ID" value="NZ_CP059572.1"/>
</dbReference>
<accession>A0ABX8QYL5</accession>
<feature type="DNA-binding region" description="H-T-H motif" evidence="4">
    <location>
        <begin position="34"/>
        <end position="53"/>
    </location>
</feature>
<evidence type="ECO:0000259" key="6">
    <source>
        <dbReference type="PROSITE" id="PS50977"/>
    </source>
</evidence>
<evidence type="ECO:0000256" key="1">
    <source>
        <dbReference type="ARBA" id="ARBA00023015"/>
    </source>
</evidence>
<dbReference type="SUPFAM" id="SSF48498">
    <property type="entry name" value="Tetracyclin repressor-like, C-terminal domain"/>
    <property type="match status" value="1"/>
</dbReference>
<keyword evidence="1" id="KW-0805">Transcription regulation</keyword>
<dbReference type="Gene3D" id="1.10.357.10">
    <property type="entry name" value="Tetracycline Repressor, domain 2"/>
    <property type="match status" value="1"/>
</dbReference>
<evidence type="ECO:0000313" key="7">
    <source>
        <dbReference type="EMBL" id="QXJ23924.1"/>
    </source>
</evidence>
<dbReference type="PROSITE" id="PS50977">
    <property type="entry name" value="HTH_TETR_2"/>
    <property type="match status" value="1"/>
</dbReference>
<keyword evidence="8" id="KW-1185">Reference proteome</keyword>
<dbReference type="Proteomes" id="UP001049518">
    <property type="component" value="Chromosome"/>
</dbReference>
<dbReference type="PANTHER" id="PTHR30055:SF234">
    <property type="entry name" value="HTH-TYPE TRANSCRIPTIONAL REGULATOR BETI"/>
    <property type="match status" value="1"/>
</dbReference>
<dbReference type="Gene3D" id="1.10.10.60">
    <property type="entry name" value="Homeodomain-like"/>
    <property type="match status" value="1"/>
</dbReference>
<evidence type="ECO:0000256" key="2">
    <source>
        <dbReference type="ARBA" id="ARBA00023125"/>
    </source>
</evidence>
<name>A0ABX8QYL5_9ACTN</name>
<evidence type="ECO:0000313" key="8">
    <source>
        <dbReference type="Proteomes" id="UP001049518"/>
    </source>
</evidence>
<dbReference type="PANTHER" id="PTHR30055">
    <property type="entry name" value="HTH-TYPE TRANSCRIPTIONAL REGULATOR RUTR"/>
    <property type="match status" value="1"/>
</dbReference>
<feature type="compositionally biased region" description="Basic and acidic residues" evidence="5">
    <location>
        <begin position="196"/>
        <end position="205"/>
    </location>
</feature>
<organism evidence="7 8">
    <name type="scientific">Actinomadura graeca</name>
    <dbReference type="NCBI Taxonomy" id="2750812"/>
    <lineage>
        <taxon>Bacteria</taxon>
        <taxon>Bacillati</taxon>
        <taxon>Actinomycetota</taxon>
        <taxon>Actinomycetes</taxon>
        <taxon>Streptosporangiales</taxon>
        <taxon>Thermomonosporaceae</taxon>
        <taxon>Actinomadura</taxon>
    </lineage>
</organism>
<dbReference type="EMBL" id="CP059572">
    <property type="protein sequence ID" value="QXJ23924.1"/>
    <property type="molecule type" value="Genomic_DNA"/>
</dbReference>
<dbReference type="InterPro" id="IPR050109">
    <property type="entry name" value="HTH-type_TetR-like_transc_reg"/>
</dbReference>
<reference evidence="7" key="1">
    <citation type="submission" date="2020-07" db="EMBL/GenBank/DDBJ databases">
        <authorList>
            <person name="Tarantini F.S."/>
            <person name="Hong K.W."/>
            <person name="Chan K.G."/>
        </authorList>
    </citation>
    <scope>NUCLEOTIDE SEQUENCE</scope>
    <source>
        <strain evidence="7">32-07</strain>
    </source>
</reference>
<keyword evidence="3" id="KW-0804">Transcription</keyword>
<proteinExistence type="predicted"/>
<keyword evidence="2 4" id="KW-0238">DNA-binding</keyword>
<dbReference type="Pfam" id="PF00440">
    <property type="entry name" value="TetR_N"/>
    <property type="match status" value="1"/>
</dbReference>